<sequence>MVQIPDQRPFPDAVFDGQDLDLDGYRFEATDFTGAHAEGRTFLECTLVGCDLTESVLHSSRWSECVWERVVGAGVSLAEATLQDVRIEQSRLGAVSAWGSHWRGVTVKGGKIDFLNLRGATLKNVTFEDCTVIELDLQEATVETVRFAGCRLVEPQFGRGRYKGLDLSGAELVSPRGVAGLRGARVSRLQLLDLGPVLAAEAGIDVAD</sequence>
<name>W9GPE2_9MICO</name>
<dbReference type="SUPFAM" id="SSF141571">
    <property type="entry name" value="Pentapeptide repeat-like"/>
    <property type="match status" value="1"/>
</dbReference>
<evidence type="ECO:0008006" key="3">
    <source>
        <dbReference type="Google" id="ProtNLM"/>
    </source>
</evidence>
<dbReference type="RefSeq" id="WP_034716819.1">
    <property type="nucleotide sequence ID" value="NZ_AWQS01000088.1"/>
</dbReference>
<comment type="caution">
    <text evidence="1">The sequence shown here is derived from an EMBL/GenBank/DDBJ whole genome shotgun (WGS) entry which is preliminary data.</text>
</comment>
<dbReference type="AlphaFoldDB" id="W9GPE2"/>
<reference evidence="2" key="1">
    <citation type="submission" date="2013-08" db="EMBL/GenBank/DDBJ databases">
        <title>Intrasporangium oryzae NRRL B-24470.</title>
        <authorList>
            <person name="Liu H."/>
            <person name="Wang G."/>
        </authorList>
    </citation>
    <scope>NUCLEOTIDE SEQUENCE [LARGE SCALE GENOMIC DNA]</scope>
    <source>
        <strain evidence="2">Q5-1</strain>
    </source>
</reference>
<proteinExistence type="predicted"/>
<keyword evidence="2" id="KW-1185">Reference proteome</keyword>
<dbReference type="Proteomes" id="UP000019494">
    <property type="component" value="Unassembled WGS sequence"/>
</dbReference>
<accession>W9GPE2</accession>
<dbReference type="Gene3D" id="2.160.20.80">
    <property type="entry name" value="E3 ubiquitin-protein ligase SopA"/>
    <property type="match status" value="1"/>
</dbReference>
<dbReference type="EMBL" id="AWQS01000088">
    <property type="protein sequence ID" value="EWT05764.1"/>
    <property type="molecule type" value="Genomic_DNA"/>
</dbReference>
<gene>
    <name evidence="1" type="ORF">N864_21830</name>
</gene>
<protein>
    <recommendedName>
        <fullName evidence="3">Pentapeptide repeat-containing protein</fullName>
    </recommendedName>
</protein>
<dbReference type="OrthoDB" id="2579959at2"/>
<organism evidence="1 2">
    <name type="scientific">Intrasporangium chromatireducens Q5-1</name>
    <dbReference type="NCBI Taxonomy" id="584657"/>
    <lineage>
        <taxon>Bacteria</taxon>
        <taxon>Bacillati</taxon>
        <taxon>Actinomycetota</taxon>
        <taxon>Actinomycetes</taxon>
        <taxon>Micrococcales</taxon>
        <taxon>Intrasporangiaceae</taxon>
        <taxon>Intrasporangium</taxon>
    </lineage>
</organism>
<evidence type="ECO:0000313" key="1">
    <source>
        <dbReference type="EMBL" id="EWT05764.1"/>
    </source>
</evidence>
<evidence type="ECO:0000313" key="2">
    <source>
        <dbReference type="Proteomes" id="UP000019494"/>
    </source>
</evidence>